<name>C5DJ84_LACTC</name>
<dbReference type="FunCoup" id="C5DJ84">
    <property type="interactions" value="79"/>
</dbReference>
<keyword evidence="6" id="KW-0472">Membrane</keyword>
<dbReference type="RefSeq" id="XP_002554810.1">
    <property type="nucleotide sequence ID" value="XM_002554764.1"/>
</dbReference>
<dbReference type="InterPro" id="IPR054494">
    <property type="entry name" value="COG2_C"/>
</dbReference>
<organism evidence="10 11">
    <name type="scientific">Lachancea thermotolerans (strain ATCC 56472 / CBS 6340 / NRRL Y-8284)</name>
    <name type="common">Yeast</name>
    <name type="synonym">Kluyveromyces thermotolerans</name>
    <dbReference type="NCBI Taxonomy" id="559295"/>
    <lineage>
        <taxon>Eukaryota</taxon>
        <taxon>Fungi</taxon>
        <taxon>Dikarya</taxon>
        <taxon>Ascomycota</taxon>
        <taxon>Saccharomycotina</taxon>
        <taxon>Saccharomycetes</taxon>
        <taxon>Saccharomycetales</taxon>
        <taxon>Saccharomycetaceae</taxon>
        <taxon>Lachancea</taxon>
    </lineage>
</organism>
<dbReference type="Pfam" id="PF22431">
    <property type="entry name" value="COG2p_C"/>
    <property type="match status" value="1"/>
</dbReference>
<dbReference type="STRING" id="559295.C5DJ84"/>
<dbReference type="Proteomes" id="UP000002036">
    <property type="component" value="Chromosome F"/>
</dbReference>
<dbReference type="OrthoDB" id="4034328at2759"/>
<comment type="subcellular location">
    <subcellularLocation>
        <location evidence="1">Golgi apparatus membrane</location>
        <topology evidence="1">Peripheral membrane protein</topology>
    </subcellularLocation>
</comment>
<evidence type="ECO:0000259" key="9">
    <source>
        <dbReference type="Pfam" id="PF22431"/>
    </source>
</evidence>
<dbReference type="GeneID" id="8293036"/>
<dbReference type="InterPro" id="IPR024602">
    <property type="entry name" value="COG_su2_N"/>
</dbReference>
<dbReference type="eggNOG" id="ENOG502RYA4">
    <property type="taxonomic scope" value="Eukaryota"/>
</dbReference>
<protein>
    <recommendedName>
        <fullName evidence="2">Conserved oligomeric Golgi complex subunit 2</fullName>
    </recommendedName>
    <alternativeName>
        <fullName evidence="7">Component of oligomeric Golgi complex 2</fullName>
    </alternativeName>
</protein>
<accession>C5DJ84</accession>
<evidence type="ECO:0000256" key="7">
    <source>
        <dbReference type="ARBA" id="ARBA00031344"/>
    </source>
</evidence>
<dbReference type="Pfam" id="PF06148">
    <property type="entry name" value="COG2_N"/>
    <property type="match status" value="1"/>
</dbReference>
<feature type="domain" description="Conserved oligomeric Golgi complex subunit 2 C-terminal" evidence="9">
    <location>
        <begin position="98"/>
        <end position="236"/>
    </location>
</feature>
<evidence type="ECO:0000256" key="6">
    <source>
        <dbReference type="ARBA" id="ARBA00023136"/>
    </source>
</evidence>
<keyword evidence="11" id="KW-1185">Reference proteome</keyword>
<dbReference type="KEGG" id="lth:KLTH0F14300g"/>
<evidence type="ECO:0000313" key="10">
    <source>
        <dbReference type="EMBL" id="CAR24373.1"/>
    </source>
</evidence>
<proteinExistence type="predicted"/>
<evidence type="ECO:0000256" key="4">
    <source>
        <dbReference type="ARBA" id="ARBA00022927"/>
    </source>
</evidence>
<dbReference type="GO" id="GO:0015031">
    <property type="term" value="P:protein transport"/>
    <property type="evidence" value="ECO:0007669"/>
    <property type="project" value="UniProtKB-KW"/>
</dbReference>
<dbReference type="AlphaFoldDB" id="C5DJ84"/>
<dbReference type="Gene3D" id="1.20.58.1240">
    <property type="match status" value="1"/>
</dbReference>
<dbReference type="OMA" id="YVHHLRN"/>
<reference evidence="10 11" key="1">
    <citation type="journal article" date="2009" name="Genome Res.">
        <title>Comparative genomics of protoploid Saccharomycetaceae.</title>
        <authorList>
            <consortium name="The Genolevures Consortium"/>
            <person name="Souciet J.-L."/>
            <person name="Dujon B."/>
            <person name="Gaillardin C."/>
            <person name="Johnston M."/>
            <person name="Baret P.V."/>
            <person name="Cliften P."/>
            <person name="Sherman D.J."/>
            <person name="Weissenbach J."/>
            <person name="Westhof E."/>
            <person name="Wincker P."/>
            <person name="Jubin C."/>
            <person name="Poulain J."/>
            <person name="Barbe V."/>
            <person name="Segurens B."/>
            <person name="Artiguenave F."/>
            <person name="Anthouard V."/>
            <person name="Vacherie B."/>
            <person name="Val M.-E."/>
            <person name="Fulton R.S."/>
            <person name="Minx P."/>
            <person name="Wilson R."/>
            <person name="Durrens P."/>
            <person name="Jean G."/>
            <person name="Marck C."/>
            <person name="Martin T."/>
            <person name="Nikolski M."/>
            <person name="Rolland T."/>
            <person name="Seret M.-L."/>
            <person name="Casaregola S."/>
            <person name="Despons L."/>
            <person name="Fairhead C."/>
            <person name="Fischer G."/>
            <person name="Lafontaine I."/>
            <person name="Leh V."/>
            <person name="Lemaire M."/>
            <person name="de Montigny J."/>
            <person name="Neuveglise C."/>
            <person name="Thierry A."/>
            <person name="Blanc-Lenfle I."/>
            <person name="Bleykasten C."/>
            <person name="Diffels J."/>
            <person name="Fritsch E."/>
            <person name="Frangeul L."/>
            <person name="Goeffon A."/>
            <person name="Jauniaux N."/>
            <person name="Kachouri-Lafond R."/>
            <person name="Payen C."/>
            <person name="Potier S."/>
            <person name="Pribylova L."/>
            <person name="Ozanne C."/>
            <person name="Richard G.-F."/>
            <person name="Sacerdot C."/>
            <person name="Straub M.-L."/>
            <person name="Talla E."/>
        </authorList>
    </citation>
    <scope>NUCLEOTIDE SEQUENCE [LARGE SCALE GENOMIC DNA]</scope>
    <source>
        <strain evidence="11">ATCC 56472 / CBS 6340 / NRRL Y-8284</strain>
    </source>
</reference>
<dbReference type="EMBL" id="CU928170">
    <property type="protein sequence ID" value="CAR24373.1"/>
    <property type="molecule type" value="Genomic_DNA"/>
</dbReference>
<dbReference type="HOGENOM" id="CLU_095072_0_0_1"/>
<evidence type="ECO:0000256" key="5">
    <source>
        <dbReference type="ARBA" id="ARBA00023034"/>
    </source>
</evidence>
<feature type="domain" description="Conserved oligomeric Golgi complex subunit 2 N-terminal" evidence="8">
    <location>
        <begin position="27"/>
        <end position="89"/>
    </location>
</feature>
<keyword evidence="4" id="KW-0653">Protein transport</keyword>
<keyword evidence="3" id="KW-0813">Transport</keyword>
<evidence type="ECO:0000256" key="3">
    <source>
        <dbReference type="ARBA" id="ARBA00022448"/>
    </source>
</evidence>
<keyword evidence="5" id="KW-0333">Golgi apparatus</keyword>
<gene>
    <name evidence="10" type="ordered locus">KLTH0F14300g</name>
</gene>
<evidence type="ECO:0000256" key="2">
    <source>
        <dbReference type="ARBA" id="ARBA00020977"/>
    </source>
</evidence>
<dbReference type="GO" id="GO:0000139">
    <property type="term" value="C:Golgi membrane"/>
    <property type="evidence" value="ECO:0007669"/>
    <property type="project" value="UniProtKB-SubCell"/>
</dbReference>
<evidence type="ECO:0000256" key="1">
    <source>
        <dbReference type="ARBA" id="ARBA00004395"/>
    </source>
</evidence>
<evidence type="ECO:0000313" key="11">
    <source>
        <dbReference type="Proteomes" id="UP000002036"/>
    </source>
</evidence>
<evidence type="ECO:0000259" key="8">
    <source>
        <dbReference type="Pfam" id="PF06148"/>
    </source>
</evidence>
<dbReference type="InParanoid" id="C5DJ84"/>
<sequence length="248" mass="28481">MNLLDESWDLPVSKNVSRELFTAYAENDTFDEDSFLLENNFQYVPLNTLAKDLQELTQQMDKVMLETSSSSYNDYTKLCEQFSDSAEARPELQGVRMDIAKFLDQLRELKDTNISNTREVVTDTVDYLRTLDRLSETLQECKVLSSMMELGRKLCKRLDSLCQETDLEVSLCSDLVLQIHQISSKSHTLLLKMQEIESPLLTQIRIEHQSIADQFRACLHHLCDKCLERPTETEELGATLAQLLAQSS</sequence>